<dbReference type="Pfam" id="PF00557">
    <property type="entry name" value="Peptidase_M24"/>
    <property type="match status" value="1"/>
</dbReference>
<reference evidence="10" key="1">
    <citation type="submission" date="2020-05" db="EMBL/GenBank/DDBJ databases">
        <title>Phylogenomic resolution of chytrid fungi.</title>
        <authorList>
            <person name="Stajich J.E."/>
            <person name="Amses K."/>
            <person name="Simmons R."/>
            <person name="Seto K."/>
            <person name="Myers J."/>
            <person name="Bonds A."/>
            <person name="Quandt C.A."/>
            <person name="Barry K."/>
            <person name="Liu P."/>
            <person name="Grigoriev I."/>
            <person name="Longcore J.E."/>
            <person name="James T.Y."/>
        </authorList>
    </citation>
    <scope>NUCLEOTIDE SEQUENCE</scope>
    <source>
        <strain evidence="10">JEL0379</strain>
    </source>
</reference>
<evidence type="ECO:0000259" key="9">
    <source>
        <dbReference type="Pfam" id="PF05195"/>
    </source>
</evidence>
<gene>
    <name evidence="10" type="ORF">HDU87_007418</name>
</gene>
<dbReference type="PANTHER" id="PTHR43226:SF4">
    <property type="entry name" value="XAA-PRO AMINOPEPTIDASE 3"/>
    <property type="match status" value="1"/>
</dbReference>
<dbReference type="InterPro" id="IPR000994">
    <property type="entry name" value="Pept_M24"/>
</dbReference>
<keyword evidence="4" id="KW-0378">Hydrolase</keyword>
<evidence type="ECO:0000256" key="5">
    <source>
        <dbReference type="ARBA" id="ARBA00023211"/>
    </source>
</evidence>
<dbReference type="Gene3D" id="3.40.350.10">
    <property type="entry name" value="Creatinase/prolidase N-terminal domain"/>
    <property type="match status" value="1"/>
</dbReference>
<dbReference type="SUPFAM" id="SSF55920">
    <property type="entry name" value="Creatinase/aminopeptidase"/>
    <property type="match status" value="1"/>
</dbReference>
<dbReference type="EMBL" id="JADGJQ010000007">
    <property type="protein sequence ID" value="KAJ3182996.1"/>
    <property type="molecule type" value="Genomic_DNA"/>
</dbReference>
<accession>A0AAD5TPG1</accession>
<feature type="domain" description="Peptidase M24" evidence="8">
    <location>
        <begin position="233"/>
        <end position="508"/>
    </location>
</feature>
<dbReference type="PANTHER" id="PTHR43226">
    <property type="entry name" value="XAA-PRO AMINOPEPTIDASE 3"/>
    <property type="match status" value="1"/>
</dbReference>
<feature type="transmembrane region" description="Helical" evidence="7">
    <location>
        <begin position="20"/>
        <end position="43"/>
    </location>
</feature>
<dbReference type="PROSITE" id="PS00491">
    <property type="entry name" value="PROLINE_PEPTIDASE"/>
    <property type="match status" value="1"/>
</dbReference>
<organism evidence="10 11">
    <name type="scientific">Geranomyces variabilis</name>
    <dbReference type="NCBI Taxonomy" id="109894"/>
    <lineage>
        <taxon>Eukaryota</taxon>
        <taxon>Fungi</taxon>
        <taxon>Fungi incertae sedis</taxon>
        <taxon>Chytridiomycota</taxon>
        <taxon>Chytridiomycota incertae sedis</taxon>
        <taxon>Chytridiomycetes</taxon>
        <taxon>Spizellomycetales</taxon>
        <taxon>Powellomycetaceae</taxon>
        <taxon>Geranomyces</taxon>
    </lineage>
</organism>
<dbReference type="GO" id="GO:0030145">
    <property type="term" value="F:manganese ion binding"/>
    <property type="evidence" value="ECO:0007669"/>
    <property type="project" value="InterPro"/>
</dbReference>
<evidence type="ECO:0000259" key="8">
    <source>
        <dbReference type="Pfam" id="PF00557"/>
    </source>
</evidence>
<dbReference type="InterPro" id="IPR007865">
    <property type="entry name" value="Aminopep_P_N"/>
</dbReference>
<evidence type="ECO:0000256" key="6">
    <source>
        <dbReference type="RuleBase" id="RU000590"/>
    </source>
</evidence>
<keyword evidence="11" id="KW-1185">Reference proteome</keyword>
<keyword evidence="5" id="KW-0464">Manganese</keyword>
<dbReference type="Proteomes" id="UP001212152">
    <property type="component" value="Unassembled WGS sequence"/>
</dbReference>
<name>A0AAD5TPG1_9FUNG</name>
<keyword evidence="7" id="KW-0472">Membrane</keyword>
<evidence type="ECO:0000256" key="7">
    <source>
        <dbReference type="SAM" id="Phobius"/>
    </source>
</evidence>
<feature type="domain" description="Aminopeptidase P N-terminal" evidence="9">
    <location>
        <begin position="68"/>
        <end position="186"/>
    </location>
</feature>
<comment type="similarity">
    <text evidence="2 6">Belongs to the peptidase M24B family.</text>
</comment>
<evidence type="ECO:0000256" key="4">
    <source>
        <dbReference type="ARBA" id="ARBA00022801"/>
    </source>
</evidence>
<evidence type="ECO:0008006" key="12">
    <source>
        <dbReference type="Google" id="ProtNLM"/>
    </source>
</evidence>
<keyword evidence="7" id="KW-1133">Transmembrane helix</keyword>
<dbReference type="Gene3D" id="3.90.230.10">
    <property type="entry name" value="Creatinase/methionine aminopeptidase superfamily"/>
    <property type="match status" value="1"/>
</dbReference>
<dbReference type="AlphaFoldDB" id="A0AAD5TPG1"/>
<dbReference type="GO" id="GO:0070006">
    <property type="term" value="F:metalloaminopeptidase activity"/>
    <property type="evidence" value="ECO:0007669"/>
    <property type="project" value="InterPro"/>
</dbReference>
<evidence type="ECO:0000313" key="11">
    <source>
        <dbReference type="Proteomes" id="UP001212152"/>
    </source>
</evidence>
<keyword evidence="3 6" id="KW-0479">Metal-binding</keyword>
<dbReference type="GO" id="GO:0006508">
    <property type="term" value="P:proteolysis"/>
    <property type="evidence" value="ECO:0007669"/>
    <property type="project" value="TreeGrafter"/>
</dbReference>
<dbReference type="InterPro" id="IPR029149">
    <property type="entry name" value="Creatin/AminoP/Spt16_N"/>
</dbReference>
<evidence type="ECO:0000256" key="2">
    <source>
        <dbReference type="ARBA" id="ARBA00008766"/>
    </source>
</evidence>
<dbReference type="Pfam" id="PF05195">
    <property type="entry name" value="AMP_N"/>
    <property type="match status" value="1"/>
</dbReference>
<comment type="caution">
    <text evidence="10">The sequence shown here is derived from an EMBL/GenBank/DDBJ whole genome shotgun (WGS) entry which is preliminary data.</text>
</comment>
<dbReference type="InterPro" id="IPR001131">
    <property type="entry name" value="Peptidase_M24B_aminopep-P_CS"/>
</dbReference>
<dbReference type="InterPro" id="IPR052433">
    <property type="entry name" value="X-Pro_dipept-like"/>
</dbReference>
<dbReference type="SUPFAM" id="SSF53092">
    <property type="entry name" value="Creatinase/prolidase N-terminal domain"/>
    <property type="match status" value="1"/>
</dbReference>
<evidence type="ECO:0000256" key="1">
    <source>
        <dbReference type="ARBA" id="ARBA00001936"/>
    </source>
</evidence>
<keyword evidence="7" id="KW-0812">Transmembrane</keyword>
<evidence type="ECO:0000256" key="3">
    <source>
        <dbReference type="ARBA" id="ARBA00022723"/>
    </source>
</evidence>
<sequence>MEKTRAESSGVPAVRKLRTLRFVAALLAAASALAVFFCSSHWFPHIPHTPNHCPLSKPPHDGPLYPENRARYQSIFAESFPRSEALVALATSSRSGRLESDMELGGWRTSSNVLYLLGGEFTISDAVILLEGSGGGAESLNITLFLPNQTERETIFMGGFPRPKVLRAEFGVKDVKAMADFASYVKGKQVLTTSKDELAKAIRQDLDIVEESAELQQVFIQARFVKSKRELAQLEYASRVASWAHKIIARHIKYGRHVNELALASLFEHLSTLCGARLQAYPAIVGAGGHAAVLHYRTGENVTAGYAPIDSGALVLVDAAGEYGGYASDLTRTWARSGKWTKKTKALHAAVMRAQQAAIDAFEEGVETSVVIDAAYRSLLKSLIHMRFFVEGHSVDELLEAGVLYVFMPHGLGHPVGLDVHDPVPSKYELSKVARLIPSFVTQVAPPTNFKIFRGYAATLEPGLYLIPGLLAQIKSDPTGLGRFINWDVVDKLADVGGVRNEDVVIITHSGKKVIITR</sequence>
<protein>
    <recommendedName>
        <fullName evidence="12">Aminopeptidase P N-terminal domain-containing protein</fullName>
    </recommendedName>
</protein>
<proteinExistence type="inferred from homology"/>
<evidence type="ECO:0000313" key="10">
    <source>
        <dbReference type="EMBL" id="KAJ3182996.1"/>
    </source>
</evidence>
<dbReference type="InterPro" id="IPR036005">
    <property type="entry name" value="Creatinase/aminopeptidase-like"/>
</dbReference>
<comment type="cofactor">
    <cofactor evidence="1">
        <name>Mn(2+)</name>
        <dbReference type="ChEBI" id="CHEBI:29035"/>
    </cofactor>
</comment>